<dbReference type="SUPFAM" id="SSF46689">
    <property type="entry name" value="Homeodomain-like"/>
    <property type="match status" value="1"/>
</dbReference>
<accession>A0A0P1FSF3</accession>
<dbReference type="RefSeq" id="WP_058241605.1">
    <property type="nucleotide sequence ID" value="NZ_CYSC01000001.1"/>
</dbReference>
<dbReference type="EMBL" id="CYSC01000021">
    <property type="protein sequence ID" value="CUH71470.1"/>
    <property type="molecule type" value="Genomic_DNA"/>
</dbReference>
<evidence type="ECO:0000313" key="8">
    <source>
        <dbReference type="EMBL" id="CUH74054.1"/>
    </source>
</evidence>
<dbReference type="AlphaFoldDB" id="A0A0P1FSF3"/>
<evidence type="ECO:0000313" key="7">
    <source>
        <dbReference type="EMBL" id="CUH72830.1"/>
    </source>
</evidence>
<dbReference type="Proteomes" id="UP000051887">
    <property type="component" value="Unassembled WGS sequence"/>
</dbReference>
<evidence type="ECO:0000313" key="3">
    <source>
        <dbReference type="EMBL" id="CUH71734.1"/>
    </source>
</evidence>
<dbReference type="EMBL" id="CYSC01000026">
    <property type="protein sequence ID" value="CUH71734.1"/>
    <property type="molecule type" value="Genomic_DNA"/>
</dbReference>
<evidence type="ECO:0000313" key="6">
    <source>
        <dbReference type="EMBL" id="CUH72314.1"/>
    </source>
</evidence>
<reference evidence="3 9" key="1">
    <citation type="submission" date="2015-09" db="EMBL/GenBank/DDBJ databases">
        <authorList>
            <consortium name="Swine Surveillance"/>
        </authorList>
    </citation>
    <scope>NUCLEOTIDE SEQUENCE [LARGE SCALE GENOMIC DNA]</scope>
    <source>
        <strain evidence="3 9">5120</strain>
    </source>
</reference>
<proteinExistence type="predicted"/>
<evidence type="ECO:0000313" key="1">
    <source>
        <dbReference type="EMBL" id="CUH70240.1"/>
    </source>
</evidence>
<dbReference type="InterPro" id="IPR009057">
    <property type="entry name" value="Homeodomain-like_sf"/>
</dbReference>
<dbReference type="NCBIfam" id="NF047595">
    <property type="entry name" value="IS66_ISRel24_TnpA"/>
    <property type="match status" value="1"/>
</dbReference>
<dbReference type="EMBL" id="CYSC01000027">
    <property type="protein sequence ID" value="CUH71827.1"/>
    <property type="molecule type" value="Genomic_DNA"/>
</dbReference>
<dbReference type="EMBL" id="CYSC01000031">
    <property type="protein sequence ID" value="CUH72314.1"/>
    <property type="molecule type" value="Genomic_DNA"/>
</dbReference>
<dbReference type="EMBL" id="CYSC01000044">
    <property type="protein sequence ID" value="CUH74054.1"/>
    <property type="molecule type" value="Genomic_DNA"/>
</dbReference>
<dbReference type="EMBL" id="CYSC01000028">
    <property type="protein sequence ID" value="CUH72206.1"/>
    <property type="molecule type" value="Genomic_DNA"/>
</dbReference>
<protein>
    <submittedName>
        <fullName evidence="3">Transposase</fullName>
    </submittedName>
</protein>
<dbReference type="EMBL" id="CYSC01000001">
    <property type="protein sequence ID" value="CUH70240.1"/>
    <property type="molecule type" value="Genomic_DNA"/>
</dbReference>
<evidence type="ECO:0000313" key="5">
    <source>
        <dbReference type="EMBL" id="CUH72206.1"/>
    </source>
</evidence>
<sequence>MAGKKGQKKRVWSDEEKRSICTQAGVPGVSVAQVARRYAMNTNLIHKWLRDPRFSSTDQAVDLPEPESASFLPIEVVGMTPAPAAPIPFNPSTGSVTAQRVDITLSDGRRILLEGATALSAIVAMVEGLAR</sequence>
<organism evidence="3 9">
    <name type="scientific">Thalassovita autumnalis</name>
    <dbReference type="NCBI Taxonomy" id="2072972"/>
    <lineage>
        <taxon>Bacteria</taxon>
        <taxon>Pseudomonadati</taxon>
        <taxon>Pseudomonadota</taxon>
        <taxon>Alphaproteobacteria</taxon>
        <taxon>Rhodobacterales</taxon>
        <taxon>Roseobacteraceae</taxon>
        <taxon>Thalassovita</taxon>
    </lineage>
</organism>
<gene>
    <name evidence="1" type="ORF">TL5120_00011</name>
    <name evidence="2" type="ORF">TL5120_01256</name>
    <name evidence="3" type="ORF">TL5120_01524</name>
    <name evidence="4" type="ORF">TL5120_01619</name>
    <name evidence="5" type="ORF">TL5120_02002</name>
    <name evidence="6" type="ORF">TL5120_02110</name>
    <name evidence="7" type="ORF">TL5120_02627</name>
    <name evidence="8" type="ORF">TL5120_03872</name>
</gene>
<dbReference type="EMBL" id="CYSC01000035">
    <property type="protein sequence ID" value="CUH72830.1"/>
    <property type="molecule type" value="Genomic_DNA"/>
</dbReference>
<name>A0A0P1FSF3_9RHOB</name>
<evidence type="ECO:0000313" key="9">
    <source>
        <dbReference type="Proteomes" id="UP000051887"/>
    </source>
</evidence>
<evidence type="ECO:0000313" key="4">
    <source>
        <dbReference type="EMBL" id="CUH71827.1"/>
    </source>
</evidence>
<evidence type="ECO:0000313" key="2">
    <source>
        <dbReference type="EMBL" id="CUH71470.1"/>
    </source>
</evidence>